<keyword evidence="2" id="KW-0472">Membrane</keyword>
<reference evidence="4 5" key="1">
    <citation type="submission" date="2013-11" db="EMBL/GenBank/DDBJ databases">
        <title>Draft genome of the bovine lungworm Dictyocaulus viviparus.</title>
        <authorList>
            <person name="Mitreva M."/>
        </authorList>
    </citation>
    <scope>NUCLEOTIDE SEQUENCE [LARGE SCALE GENOMIC DNA]</scope>
    <source>
        <strain evidence="4 5">HannoverDv2000</strain>
    </source>
</reference>
<name>A0A0D8Y175_DICVI</name>
<sequence length="279" mass="32352">MLYINYCFFFESIPSGEVRRIQHTHVFWVTLAWSMFAYVWLYVILCVFSPNEVENSFHSAQHPDASIEDLKKLATKHVICEQKKSRAFYRIEFAIELDSIQSIRKLIGQGDIRKNQFEKKAQELIEPLVKKNEDTVVVEQYINQEHIIFKLKQFAIELDSIQSIRKLIGQGDIRKNQFEKKAQELIEPLVKKNEDTVVVETIADTAEENSDFVPIQGMLTFKPGVDELVSLLIKTYSCSQQDTYDPILFAMLDALIPRFQISICIFSLLDLSMQPNFGD</sequence>
<dbReference type="EMBL" id="KN716201">
    <property type="protein sequence ID" value="KJH50618.1"/>
    <property type="molecule type" value="Genomic_DNA"/>
</dbReference>
<evidence type="ECO:0000256" key="1">
    <source>
        <dbReference type="ARBA" id="ARBA00023065"/>
    </source>
</evidence>
<reference evidence="5" key="2">
    <citation type="journal article" date="2016" name="Sci. Rep.">
        <title>Dictyocaulus viviparus genome, variome and transcriptome elucidate lungworm biology and support future intervention.</title>
        <authorList>
            <person name="McNulty S.N."/>
            <person name="Strube C."/>
            <person name="Rosa B.A."/>
            <person name="Martin J.C."/>
            <person name="Tyagi R."/>
            <person name="Choi Y.J."/>
            <person name="Wang Q."/>
            <person name="Hallsworth Pepin K."/>
            <person name="Zhang X."/>
            <person name="Ozersky P."/>
            <person name="Wilson R.K."/>
            <person name="Sternberg P.W."/>
            <person name="Gasser R.B."/>
            <person name="Mitreva M."/>
        </authorList>
    </citation>
    <scope>NUCLEOTIDE SEQUENCE [LARGE SCALE GENOMIC DNA]</scope>
    <source>
        <strain evidence="5">HannoverDv2000</strain>
    </source>
</reference>
<dbReference type="OrthoDB" id="418484at2759"/>
<dbReference type="Proteomes" id="UP000053766">
    <property type="component" value="Unassembled WGS sequence"/>
</dbReference>
<dbReference type="PANTHER" id="PTHR11878:SF75">
    <property type="entry name" value="CALX-BETA DOMAIN-CONTAINING PROTEIN"/>
    <property type="match status" value="1"/>
</dbReference>
<protein>
    <recommendedName>
        <fullName evidence="3">Sodium/calcium exchanger domain-containing protein</fullName>
    </recommendedName>
</protein>
<keyword evidence="1" id="KW-0406">Ion transport</keyword>
<dbReference type="GO" id="GO:0098794">
    <property type="term" value="C:postsynapse"/>
    <property type="evidence" value="ECO:0007669"/>
    <property type="project" value="TreeGrafter"/>
</dbReference>
<organism evidence="4 5">
    <name type="scientific">Dictyocaulus viviparus</name>
    <name type="common">Bovine lungworm</name>
    <dbReference type="NCBI Taxonomy" id="29172"/>
    <lineage>
        <taxon>Eukaryota</taxon>
        <taxon>Metazoa</taxon>
        <taxon>Ecdysozoa</taxon>
        <taxon>Nematoda</taxon>
        <taxon>Chromadorea</taxon>
        <taxon>Rhabditida</taxon>
        <taxon>Rhabditina</taxon>
        <taxon>Rhabditomorpha</taxon>
        <taxon>Strongyloidea</taxon>
        <taxon>Metastrongylidae</taxon>
        <taxon>Dictyocaulus</taxon>
    </lineage>
</organism>
<keyword evidence="2" id="KW-1133">Transmembrane helix</keyword>
<dbReference type="GO" id="GO:0030424">
    <property type="term" value="C:axon"/>
    <property type="evidence" value="ECO:0007669"/>
    <property type="project" value="TreeGrafter"/>
</dbReference>
<evidence type="ECO:0000259" key="3">
    <source>
        <dbReference type="Pfam" id="PF16494"/>
    </source>
</evidence>
<dbReference type="STRING" id="29172.A0A0D8Y175"/>
<evidence type="ECO:0000256" key="2">
    <source>
        <dbReference type="SAM" id="Phobius"/>
    </source>
</evidence>
<dbReference type="GO" id="GO:0098703">
    <property type="term" value="P:calcium ion import across plasma membrane"/>
    <property type="evidence" value="ECO:0007669"/>
    <property type="project" value="TreeGrafter"/>
</dbReference>
<feature type="transmembrane region" description="Helical" evidence="2">
    <location>
        <begin position="26"/>
        <end position="45"/>
    </location>
</feature>
<gene>
    <name evidence="4" type="ORF">DICVIV_03210</name>
</gene>
<dbReference type="GO" id="GO:0005432">
    <property type="term" value="F:calcium:sodium antiporter activity"/>
    <property type="evidence" value="ECO:0007669"/>
    <property type="project" value="TreeGrafter"/>
</dbReference>
<dbReference type="AlphaFoldDB" id="A0A0D8Y175"/>
<proteinExistence type="predicted"/>
<keyword evidence="2" id="KW-0812">Transmembrane</keyword>
<dbReference type="Pfam" id="PF16494">
    <property type="entry name" value="Na_Ca_ex_C"/>
    <property type="match status" value="1"/>
</dbReference>
<dbReference type="GO" id="GO:0042383">
    <property type="term" value="C:sarcolemma"/>
    <property type="evidence" value="ECO:0007669"/>
    <property type="project" value="TreeGrafter"/>
</dbReference>
<accession>A0A0D8Y175</accession>
<keyword evidence="5" id="KW-1185">Reference proteome</keyword>
<evidence type="ECO:0000313" key="5">
    <source>
        <dbReference type="Proteomes" id="UP000053766"/>
    </source>
</evidence>
<feature type="domain" description="Sodium/calcium exchanger" evidence="3">
    <location>
        <begin position="61"/>
        <end position="122"/>
    </location>
</feature>
<evidence type="ECO:0000313" key="4">
    <source>
        <dbReference type="EMBL" id="KJH50618.1"/>
    </source>
</evidence>
<dbReference type="PANTHER" id="PTHR11878">
    <property type="entry name" value="SODIUM/CALCIUM EXCHANGER"/>
    <property type="match status" value="1"/>
</dbReference>
<dbReference type="InterPro" id="IPR032452">
    <property type="entry name" value="Na_Ca_Ex_C-exten"/>
</dbReference>
<keyword evidence="1" id="KW-0813">Transport</keyword>
<dbReference type="InterPro" id="IPR051171">
    <property type="entry name" value="CaCA"/>
</dbReference>